<dbReference type="PROSITE" id="PS00973">
    <property type="entry name" value="USP_2"/>
    <property type="match status" value="1"/>
</dbReference>
<feature type="domain" description="USP" evidence="4">
    <location>
        <begin position="1"/>
        <end position="384"/>
    </location>
</feature>
<reference evidence="5 6" key="1">
    <citation type="submission" date="2019-07" db="EMBL/GenBank/DDBJ databases">
        <title>Draft genome assembly of a fouling barnacle, Amphibalanus amphitrite (Darwin, 1854): The first reference genome for Thecostraca.</title>
        <authorList>
            <person name="Kim W."/>
        </authorList>
    </citation>
    <scope>NUCLEOTIDE SEQUENCE [LARGE SCALE GENOMIC DNA]</scope>
    <source>
        <strain evidence="5">SNU_AA5</strain>
        <tissue evidence="5">Soma without cirri and trophi</tissue>
    </source>
</reference>
<keyword evidence="6" id="KW-1185">Reference proteome</keyword>
<evidence type="ECO:0000259" key="4">
    <source>
        <dbReference type="PROSITE" id="PS50235"/>
    </source>
</evidence>
<comment type="catalytic activity">
    <reaction evidence="1">
        <text>Thiol-dependent hydrolysis of ester, thioester, amide, peptide and isopeptide bonds formed by the C-terminal Gly of ubiquitin (a 76-residue protein attached to proteins as an intracellular targeting signal).</text>
        <dbReference type="EC" id="3.4.19.12"/>
    </reaction>
</comment>
<dbReference type="SUPFAM" id="SSF54001">
    <property type="entry name" value="Cysteine proteinases"/>
    <property type="match status" value="1"/>
</dbReference>
<sequence>MERQEAYLLSAQKTRPLLFGLPVMVQCGAEVSGAELYRAVWTQVARLVSPLPPASELGLANHAQDCDDSLGYKYPFVLKCVNKTGSACSHCAWYRFCRGCVVSCSDAPLPVTPAYLAIDWDPTALHLRYLGGQEKVCLEDPSVPLMRQRQTEPIDLNSCLQAFTREEALGEQEKYYCSKCKTHQLALKKLQIWRLPPILIVHLKRFQSVGGRWVKSQKVVNFPFKDFDPTDYLASVPRQTVLHHRAELGELSADSPELDWDVLSSGDSTSSGAASTTPSTGAGGLRAPLSAGQRGRIRNGSVMYGDVLQDFHQQRLKAGRDPLLLRYRLYALSCHTGIMGGGHYVCYAQNDAGKWFFYNDSSCKEVPESQIDTNSAYILFYERDGIDYDSYMPKVTGKPVNKEEVQQEYENEFKKVCSVM</sequence>
<evidence type="ECO:0000313" key="6">
    <source>
        <dbReference type="Proteomes" id="UP000440578"/>
    </source>
</evidence>
<dbReference type="OrthoDB" id="265776at2759"/>
<dbReference type="PANTHER" id="PTHR21646">
    <property type="entry name" value="UBIQUITIN CARBOXYL-TERMINAL HYDROLASE"/>
    <property type="match status" value="1"/>
</dbReference>
<dbReference type="InterPro" id="IPR038765">
    <property type="entry name" value="Papain-like_cys_pep_sf"/>
</dbReference>
<proteinExistence type="predicted"/>
<dbReference type="AlphaFoldDB" id="A0A6A4X4B1"/>
<dbReference type="Pfam" id="PF00443">
    <property type="entry name" value="UCH"/>
    <property type="match status" value="1"/>
</dbReference>
<evidence type="ECO:0000256" key="1">
    <source>
        <dbReference type="ARBA" id="ARBA00000707"/>
    </source>
</evidence>
<dbReference type="Proteomes" id="UP000440578">
    <property type="component" value="Unassembled WGS sequence"/>
</dbReference>
<feature type="compositionally biased region" description="Low complexity" evidence="3">
    <location>
        <begin position="264"/>
        <end position="280"/>
    </location>
</feature>
<organism evidence="5 6">
    <name type="scientific">Amphibalanus amphitrite</name>
    <name type="common">Striped barnacle</name>
    <name type="synonym">Balanus amphitrite</name>
    <dbReference type="NCBI Taxonomy" id="1232801"/>
    <lineage>
        <taxon>Eukaryota</taxon>
        <taxon>Metazoa</taxon>
        <taxon>Ecdysozoa</taxon>
        <taxon>Arthropoda</taxon>
        <taxon>Crustacea</taxon>
        <taxon>Multicrustacea</taxon>
        <taxon>Cirripedia</taxon>
        <taxon>Thoracica</taxon>
        <taxon>Thoracicalcarea</taxon>
        <taxon>Balanomorpha</taxon>
        <taxon>Balanoidea</taxon>
        <taxon>Balanidae</taxon>
        <taxon>Amphibalaninae</taxon>
        <taxon>Amphibalanus</taxon>
    </lineage>
</organism>
<dbReference type="InterPro" id="IPR050185">
    <property type="entry name" value="Ub_carboxyl-term_hydrolase"/>
</dbReference>
<name>A0A6A4X4B1_AMPAM</name>
<protein>
    <recommendedName>
        <fullName evidence="2">ubiquitinyl hydrolase 1</fullName>
        <ecNumber evidence="2">3.4.19.12</ecNumber>
    </recommendedName>
</protein>
<gene>
    <name evidence="5" type="primary">Usp32</name>
    <name evidence="5" type="ORF">FJT64_019631</name>
</gene>
<dbReference type="PROSITE" id="PS50235">
    <property type="entry name" value="USP_3"/>
    <property type="match status" value="1"/>
</dbReference>
<dbReference type="PANTHER" id="PTHR21646:SF76">
    <property type="entry name" value="UBIQUITIN CARBOXYL-TERMINAL HYDROLASE 32"/>
    <property type="match status" value="1"/>
</dbReference>
<dbReference type="GO" id="GO:0016579">
    <property type="term" value="P:protein deubiquitination"/>
    <property type="evidence" value="ECO:0007669"/>
    <property type="project" value="InterPro"/>
</dbReference>
<dbReference type="GO" id="GO:0004843">
    <property type="term" value="F:cysteine-type deubiquitinase activity"/>
    <property type="evidence" value="ECO:0007669"/>
    <property type="project" value="UniProtKB-EC"/>
</dbReference>
<evidence type="ECO:0000256" key="3">
    <source>
        <dbReference type="SAM" id="MobiDB-lite"/>
    </source>
</evidence>
<comment type="caution">
    <text evidence="5">The sequence shown here is derived from an EMBL/GenBank/DDBJ whole genome shotgun (WGS) entry which is preliminary data.</text>
</comment>
<dbReference type="InterPro" id="IPR018200">
    <property type="entry name" value="USP_CS"/>
</dbReference>
<feature type="region of interest" description="Disordered" evidence="3">
    <location>
        <begin position="264"/>
        <end position="291"/>
    </location>
</feature>
<dbReference type="GO" id="GO:0005794">
    <property type="term" value="C:Golgi apparatus"/>
    <property type="evidence" value="ECO:0007669"/>
    <property type="project" value="TreeGrafter"/>
</dbReference>
<dbReference type="InterPro" id="IPR001394">
    <property type="entry name" value="Peptidase_C19_UCH"/>
</dbReference>
<evidence type="ECO:0000313" key="5">
    <source>
        <dbReference type="EMBL" id="KAF0309221.1"/>
    </source>
</evidence>
<keyword evidence="5" id="KW-0378">Hydrolase</keyword>
<evidence type="ECO:0000256" key="2">
    <source>
        <dbReference type="ARBA" id="ARBA00012759"/>
    </source>
</evidence>
<accession>A0A6A4X4B1</accession>
<dbReference type="Gene3D" id="3.90.70.10">
    <property type="entry name" value="Cysteine proteinases"/>
    <property type="match status" value="1"/>
</dbReference>
<dbReference type="InterPro" id="IPR028889">
    <property type="entry name" value="USP"/>
</dbReference>
<dbReference type="EC" id="3.4.19.12" evidence="2"/>
<dbReference type="EMBL" id="VIIS01000423">
    <property type="protein sequence ID" value="KAF0309221.1"/>
    <property type="molecule type" value="Genomic_DNA"/>
</dbReference>